<proteinExistence type="predicted"/>
<reference evidence="1 2" key="1">
    <citation type="submission" date="2020-10" db="EMBL/GenBank/DDBJ databases">
        <title>Plant Genome Project.</title>
        <authorList>
            <person name="Zhang R.-G."/>
        </authorList>
    </citation>
    <scope>NUCLEOTIDE SEQUENCE [LARGE SCALE GENOMIC DNA]</scope>
    <source>
        <strain evidence="1">FAFU-HL-1</strain>
        <tissue evidence="1">Leaf</tissue>
    </source>
</reference>
<evidence type="ECO:0000313" key="2">
    <source>
        <dbReference type="Proteomes" id="UP000657918"/>
    </source>
</evidence>
<sequence>MLKELQGLRVMKTRFGVDVETDRNELVQVYDSLFVQFDHDLNVTMDLEEFKAETRQMMLAMANEMGILHVQMVMEEDSFSKKAVEREKSRKKFNLFRSFS</sequence>
<gene>
    <name evidence="1" type="ORF">SADUNF_Sadunf02G0129200</name>
</gene>
<dbReference type="Proteomes" id="UP000657918">
    <property type="component" value="Unassembled WGS sequence"/>
</dbReference>
<dbReference type="OrthoDB" id="186625at2759"/>
<organism evidence="1 2">
    <name type="scientific">Salix dunnii</name>
    <dbReference type="NCBI Taxonomy" id="1413687"/>
    <lineage>
        <taxon>Eukaryota</taxon>
        <taxon>Viridiplantae</taxon>
        <taxon>Streptophyta</taxon>
        <taxon>Embryophyta</taxon>
        <taxon>Tracheophyta</taxon>
        <taxon>Spermatophyta</taxon>
        <taxon>Magnoliopsida</taxon>
        <taxon>eudicotyledons</taxon>
        <taxon>Gunneridae</taxon>
        <taxon>Pentapetalae</taxon>
        <taxon>rosids</taxon>
        <taxon>fabids</taxon>
        <taxon>Malpighiales</taxon>
        <taxon>Salicaceae</taxon>
        <taxon>Saliceae</taxon>
        <taxon>Salix</taxon>
    </lineage>
</organism>
<dbReference type="PANTHER" id="PTHR34574">
    <property type="entry name" value="CALCIUM-BINDING EF-HAND FAMILY PROTEIN-RELATED"/>
    <property type="match status" value="1"/>
</dbReference>
<evidence type="ECO:0000313" key="1">
    <source>
        <dbReference type="EMBL" id="KAF9687786.1"/>
    </source>
</evidence>
<name>A0A835N7F5_9ROSI</name>
<keyword evidence="2" id="KW-1185">Reference proteome</keyword>
<comment type="caution">
    <text evidence="1">The sequence shown here is derived from an EMBL/GenBank/DDBJ whole genome shotgun (WGS) entry which is preliminary data.</text>
</comment>
<dbReference type="PANTHER" id="PTHR34574:SF10">
    <property type="entry name" value="OS09G0482800 PROTEIN"/>
    <property type="match status" value="1"/>
</dbReference>
<accession>A0A835N7F5</accession>
<dbReference type="AlphaFoldDB" id="A0A835N7F5"/>
<protein>
    <submittedName>
        <fullName evidence="1">Uncharacterized protein</fullName>
    </submittedName>
</protein>
<dbReference type="EMBL" id="JADGMS010000002">
    <property type="protein sequence ID" value="KAF9687786.1"/>
    <property type="molecule type" value="Genomic_DNA"/>
</dbReference>